<dbReference type="EMBL" id="QRGP01000001">
    <property type="protein sequence ID" value="RDV06979.1"/>
    <property type="molecule type" value="Genomic_DNA"/>
</dbReference>
<dbReference type="Proteomes" id="UP000263833">
    <property type="component" value="Unassembled WGS sequence"/>
</dbReference>
<proteinExistence type="predicted"/>
<evidence type="ECO:0000313" key="2">
    <source>
        <dbReference type="EMBL" id="RDV06979.1"/>
    </source>
</evidence>
<keyword evidence="3" id="KW-1185">Reference proteome</keyword>
<keyword evidence="1" id="KW-0812">Transmembrane</keyword>
<dbReference type="RefSeq" id="WP_115548524.1">
    <property type="nucleotide sequence ID" value="NZ_QRGP01000001.1"/>
</dbReference>
<reference evidence="3" key="1">
    <citation type="submission" date="2018-08" db="EMBL/GenBank/DDBJ databases">
        <authorList>
            <person name="Kim S.-J."/>
            <person name="Jung G.-Y."/>
        </authorList>
    </citation>
    <scope>NUCLEOTIDE SEQUENCE [LARGE SCALE GENOMIC DNA]</scope>
    <source>
        <strain evidence="3">GY_G</strain>
    </source>
</reference>
<feature type="transmembrane region" description="Helical" evidence="1">
    <location>
        <begin position="12"/>
        <end position="32"/>
    </location>
</feature>
<name>A0A371BHA4_9SPHN</name>
<dbReference type="InterPro" id="IPR021265">
    <property type="entry name" value="DUF2842"/>
</dbReference>
<evidence type="ECO:0000313" key="3">
    <source>
        <dbReference type="Proteomes" id="UP000263833"/>
    </source>
</evidence>
<protein>
    <submittedName>
        <fullName evidence="2">DUF2842 domain-containing protein</fullName>
    </submittedName>
</protein>
<evidence type="ECO:0000256" key="1">
    <source>
        <dbReference type="SAM" id="Phobius"/>
    </source>
</evidence>
<accession>A0A371BHA4</accession>
<comment type="caution">
    <text evidence="2">The sequence shown here is derived from an EMBL/GenBank/DDBJ whole genome shotgun (WGS) entry which is preliminary data.</text>
</comment>
<keyword evidence="1" id="KW-0472">Membrane</keyword>
<feature type="transmembrane region" description="Helical" evidence="1">
    <location>
        <begin position="44"/>
        <end position="66"/>
    </location>
</feature>
<sequence>MNHPNPPPPPTWRKPAGMFMILGIIAILAWIIGSQSDVIGGWPIWLQAIVYLILGTIWIVPLRPLLLWMETGKWRE</sequence>
<gene>
    <name evidence="2" type="ORF">DXH95_06180</name>
</gene>
<keyword evidence="1" id="KW-1133">Transmembrane helix</keyword>
<organism evidence="2 3">
    <name type="scientific">Sphingorhabdus pulchriflava</name>
    <dbReference type="NCBI Taxonomy" id="2292257"/>
    <lineage>
        <taxon>Bacteria</taxon>
        <taxon>Pseudomonadati</taxon>
        <taxon>Pseudomonadota</taxon>
        <taxon>Alphaproteobacteria</taxon>
        <taxon>Sphingomonadales</taxon>
        <taxon>Sphingomonadaceae</taxon>
        <taxon>Sphingorhabdus</taxon>
    </lineage>
</organism>
<dbReference type="OrthoDB" id="7510023at2"/>
<dbReference type="Pfam" id="PF11003">
    <property type="entry name" value="DUF2842"/>
    <property type="match status" value="1"/>
</dbReference>
<dbReference type="AlphaFoldDB" id="A0A371BHA4"/>